<dbReference type="InterPro" id="IPR036388">
    <property type="entry name" value="WH-like_DNA-bd_sf"/>
</dbReference>
<keyword evidence="2" id="KW-0805">Transcription regulation</keyword>
<dbReference type="InterPro" id="IPR014284">
    <property type="entry name" value="RNA_pol_sigma-70_dom"/>
</dbReference>
<dbReference type="InterPro" id="IPR013325">
    <property type="entry name" value="RNA_pol_sigma_r2"/>
</dbReference>
<dbReference type="RefSeq" id="WP_127036853.1">
    <property type="nucleotide sequence ID" value="NZ_JAABOK010000002.1"/>
</dbReference>
<dbReference type="SUPFAM" id="SSF88946">
    <property type="entry name" value="Sigma2 domain of RNA polymerase sigma factors"/>
    <property type="match status" value="1"/>
</dbReference>
<proteinExistence type="inferred from homology"/>
<dbReference type="GO" id="GO:0016987">
    <property type="term" value="F:sigma factor activity"/>
    <property type="evidence" value="ECO:0007669"/>
    <property type="project" value="UniProtKB-KW"/>
</dbReference>
<dbReference type="Gene3D" id="1.10.1740.10">
    <property type="match status" value="1"/>
</dbReference>
<dbReference type="Gene3D" id="1.10.10.10">
    <property type="entry name" value="Winged helix-like DNA-binding domain superfamily/Winged helix DNA-binding domain"/>
    <property type="match status" value="1"/>
</dbReference>
<accession>A0A3S1B2Z5</accession>
<dbReference type="InterPro" id="IPR007627">
    <property type="entry name" value="RNA_pol_sigma70_r2"/>
</dbReference>
<dbReference type="SUPFAM" id="SSF88659">
    <property type="entry name" value="Sigma3 and sigma4 domains of RNA polymerase sigma factors"/>
    <property type="match status" value="1"/>
</dbReference>
<evidence type="ECO:0000256" key="2">
    <source>
        <dbReference type="ARBA" id="ARBA00023015"/>
    </source>
</evidence>
<protein>
    <submittedName>
        <fullName evidence="7">Sigma-70 family RNA polymerase sigma factor</fullName>
    </submittedName>
</protein>
<comment type="caution">
    <text evidence="7">The sequence shown here is derived from an EMBL/GenBank/DDBJ whole genome shotgun (WGS) entry which is preliminary data.</text>
</comment>
<dbReference type="PANTHER" id="PTHR43133">
    <property type="entry name" value="RNA POLYMERASE ECF-TYPE SIGMA FACTO"/>
    <property type="match status" value="1"/>
</dbReference>
<dbReference type="InterPro" id="IPR039425">
    <property type="entry name" value="RNA_pol_sigma-70-like"/>
</dbReference>
<evidence type="ECO:0000256" key="3">
    <source>
        <dbReference type="ARBA" id="ARBA00023082"/>
    </source>
</evidence>
<name>A0A3S1B2Z5_9BACT</name>
<dbReference type="InterPro" id="IPR013324">
    <property type="entry name" value="RNA_pol_sigma_r3/r4-like"/>
</dbReference>
<gene>
    <name evidence="7" type="ORF">ECE50_017595</name>
</gene>
<evidence type="ECO:0000313" key="7">
    <source>
        <dbReference type="EMBL" id="NSL88659.1"/>
    </source>
</evidence>
<evidence type="ECO:0000256" key="1">
    <source>
        <dbReference type="ARBA" id="ARBA00010641"/>
    </source>
</evidence>
<dbReference type="NCBIfam" id="TIGR02937">
    <property type="entry name" value="sigma70-ECF"/>
    <property type="match status" value="1"/>
</dbReference>
<dbReference type="GO" id="GO:0003677">
    <property type="term" value="F:DNA binding"/>
    <property type="evidence" value="ECO:0007669"/>
    <property type="project" value="InterPro"/>
</dbReference>
<dbReference type="OrthoDB" id="711087at2"/>
<dbReference type="EMBL" id="RIAR02000001">
    <property type="protein sequence ID" value="NSL88659.1"/>
    <property type="molecule type" value="Genomic_DNA"/>
</dbReference>
<keyword evidence="3" id="KW-0731">Sigma factor</keyword>
<feature type="domain" description="RNA polymerase sigma-70 region 2" evidence="5">
    <location>
        <begin position="29"/>
        <end position="92"/>
    </location>
</feature>
<reference evidence="7" key="1">
    <citation type="submission" date="2020-05" db="EMBL/GenBank/DDBJ databases">
        <title>Chitinophaga laudate sp. nov., isolated from a tropical peat swamp.</title>
        <authorList>
            <person name="Goh C.B.S."/>
            <person name="Lee M.S."/>
            <person name="Parimannan S."/>
            <person name="Pasbakhsh P."/>
            <person name="Yule C.M."/>
            <person name="Rajandas H."/>
            <person name="Loke S."/>
            <person name="Croft L."/>
            <person name="Tan J.B.L."/>
        </authorList>
    </citation>
    <scope>NUCLEOTIDE SEQUENCE</scope>
    <source>
        <strain evidence="7">Mgbs1</strain>
    </source>
</reference>
<sequence>MAVPVIHITTSLLADLKAGNESALKKILELYGPKLLNYCKKQGIGVSDAEELLQDVFIKLWQFRENLDLSTNFEAFLFTITRNALLNFVRKQIGYELTASGNLEETAPAYAAWDIHRMGYMEVYQQYLQVLKGVDDKRREAFRLSREEGLSHRQIAAQLNISVRTVEFYISGMLKLLRTELKDSYILLVLFLFR</sequence>
<feature type="domain" description="RNA polymerase sigma factor 70 region 4 type 2" evidence="6">
    <location>
        <begin position="125"/>
        <end position="171"/>
    </location>
</feature>
<dbReference type="AlphaFoldDB" id="A0A3S1B2Z5"/>
<evidence type="ECO:0000259" key="5">
    <source>
        <dbReference type="Pfam" id="PF04542"/>
    </source>
</evidence>
<keyword evidence="8" id="KW-1185">Reference proteome</keyword>
<evidence type="ECO:0000259" key="6">
    <source>
        <dbReference type="Pfam" id="PF08281"/>
    </source>
</evidence>
<comment type="similarity">
    <text evidence="1">Belongs to the sigma-70 factor family. ECF subfamily.</text>
</comment>
<dbReference type="GO" id="GO:0006352">
    <property type="term" value="P:DNA-templated transcription initiation"/>
    <property type="evidence" value="ECO:0007669"/>
    <property type="project" value="InterPro"/>
</dbReference>
<dbReference type="Pfam" id="PF04542">
    <property type="entry name" value="Sigma70_r2"/>
    <property type="match status" value="1"/>
</dbReference>
<dbReference type="Proteomes" id="UP000281028">
    <property type="component" value="Unassembled WGS sequence"/>
</dbReference>
<dbReference type="PANTHER" id="PTHR43133:SF46">
    <property type="entry name" value="RNA POLYMERASE SIGMA-70 FACTOR ECF SUBFAMILY"/>
    <property type="match status" value="1"/>
</dbReference>
<dbReference type="Pfam" id="PF08281">
    <property type="entry name" value="Sigma70_r4_2"/>
    <property type="match status" value="1"/>
</dbReference>
<evidence type="ECO:0000256" key="4">
    <source>
        <dbReference type="ARBA" id="ARBA00023163"/>
    </source>
</evidence>
<organism evidence="7 8">
    <name type="scientific">Chitinophaga solisilvae</name>
    <dbReference type="NCBI Taxonomy" id="1233460"/>
    <lineage>
        <taxon>Bacteria</taxon>
        <taxon>Pseudomonadati</taxon>
        <taxon>Bacteroidota</taxon>
        <taxon>Chitinophagia</taxon>
        <taxon>Chitinophagales</taxon>
        <taxon>Chitinophagaceae</taxon>
        <taxon>Chitinophaga</taxon>
    </lineage>
</organism>
<keyword evidence="4" id="KW-0804">Transcription</keyword>
<evidence type="ECO:0000313" key="8">
    <source>
        <dbReference type="Proteomes" id="UP000281028"/>
    </source>
</evidence>
<dbReference type="InterPro" id="IPR013249">
    <property type="entry name" value="RNA_pol_sigma70_r4_t2"/>
</dbReference>